<dbReference type="PANTHER" id="PTHR35038:SF8">
    <property type="entry name" value="C-TYPE POLYHEME CYTOCHROME OMCC"/>
    <property type="match status" value="1"/>
</dbReference>
<gene>
    <name evidence="6" type="ORF">ATI02_5725</name>
</gene>
<dbReference type="InterPro" id="IPR010177">
    <property type="entry name" value="Paired_CXXCH_1"/>
</dbReference>
<dbReference type="InterPro" id="IPR019734">
    <property type="entry name" value="TPR_rpt"/>
</dbReference>
<proteinExistence type="predicted"/>
<keyword evidence="7" id="KW-1185">Reference proteome</keyword>
<protein>
    <submittedName>
        <fullName evidence="6">CXXCH cytochrome family protein</fullName>
    </submittedName>
</protein>
<dbReference type="Gene3D" id="1.10.1130.10">
    <property type="entry name" value="Flavocytochrome C3, Chain A"/>
    <property type="match status" value="2"/>
</dbReference>
<dbReference type="Proteomes" id="UP000232455">
    <property type="component" value="Unassembled WGS sequence"/>
</dbReference>
<feature type="transmembrane region" description="Helical" evidence="3">
    <location>
        <begin position="23"/>
        <end position="44"/>
    </location>
</feature>
<dbReference type="InterPro" id="IPR023155">
    <property type="entry name" value="Cyt_c-552/4"/>
</dbReference>
<keyword evidence="3" id="KW-0812">Transmembrane</keyword>
<dbReference type="InterPro" id="IPR051829">
    <property type="entry name" value="Multiheme_Cytochr_ET"/>
</dbReference>
<evidence type="ECO:0000259" key="5">
    <source>
        <dbReference type="Pfam" id="PF13435"/>
    </source>
</evidence>
<evidence type="ECO:0000259" key="4">
    <source>
        <dbReference type="Pfam" id="PF09699"/>
    </source>
</evidence>
<accession>A0ABX4Q764</accession>
<dbReference type="RefSeq" id="WP_100848015.1">
    <property type="nucleotide sequence ID" value="NZ_PHHE01000001.1"/>
</dbReference>
<evidence type="ECO:0000313" key="6">
    <source>
        <dbReference type="EMBL" id="PKA72650.1"/>
    </source>
</evidence>
<dbReference type="InterPro" id="IPR036280">
    <property type="entry name" value="Multihaem_cyt_sf"/>
</dbReference>
<evidence type="ECO:0000256" key="3">
    <source>
        <dbReference type="SAM" id="Phobius"/>
    </source>
</evidence>
<keyword evidence="1" id="KW-0732">Signal</keyword>
<keyword evidence="2" id="KW-0802">TPR repeat</keyword>
<dbReference type="SUPFAM" id="SSF48371">
    <property type="entry name" value="ARM repeat"/>
    <property type="match status" value="1"/>
</dbReference>
<dbReference type="EMBL" id="PHHE01000001">
    <property type="protein sequence ID" value="PKA72650.1"/>
    <property type="molecule type" value="Genomic_DNA"/>
</dbReference>
<dbReference type="Gene3D" id="1.25.40.10">
    <property type="entry name" value="Tetratricopeptide repeat domain"/>
    <property type="match status" value="1"/>
</dbReference>
<keyword evidence="3" id="KW-1133">Transmembrane helix</keyword>
<evidence type="ECO:0000313" key="7">
    <source>
        <dbReference type="Proteomes" id="UP000232455"/>
    </source>
</evidence>
<name>A0ABX4Q764_9PSED</name>
<dbReference type="SUPFAM" id="SSF48452">
    <property type="entry name" value="TPR-like"/>
    <property type="match status" value="1"/>
</dbReference>
<dbReference type="InterPro" id="IPR011990">
    <property type="entry name" value="TPR-like_helical_dom_sf"/>
</dbReference>
<evidence type="ECO:0000256" key="2">
    <source>
        <dbReference type="PROSITE-ProRule" id="PRU00339"/>
    </source>
</evidence>
<feature type="repeat" description="TPR" evidence="2">
    <location>
        <begin position="681"/>
        <end position="714"/>
    </location>
</feature>
<dbReference type="Pfam" id="PF13435">
    <property type="entry name" value="Cytochrome_C554"/>
    <property type="match status" value="2"/>
</dbReference>
<dbReference type="InterPro" id="IPR016024">
    <property type="entry name" value="ARM-type_fold"/>
</dbReference>
<dbReference type="PANTHER" id="PTHR35038">
    <property type="entry name" value="DISSIMILATORY SULFITE REDUCTASE SIRA"/>
    <property type="match status" value="1"/>
</dbReference>
<feature type="domain" description="Doubled CXXCH motif" evidence="4">
    <location>
        <begin position="344"/>
        <end position="374"/>
    </location>
</feature>
<comment type="caution">
    <text evidence="6">The sequence shown here is derived from an EMBL/GenBank/DDBJ whole genome shotgun (WGS) entry which is preliminary data.</text>
</comment>
<organism evidence="6 7">
    <name type="scientific">Pseudomonas baetica</name>
    <dbReference type="NCBI Taxonomy" id="674054"/>
    <lineage>
        <taxon>Bacteria</taxon>
        <taxon>Pseudomonadati</taxon>
        <taxon>Pseudomonadota</taxon>
        <taxon>Gammaproteobacteria</taxon>
        <taxon>Pseudomonadales</taxon>
        <taxon>Pseudomonadaceae</taxon>
        <taxon>Pseudomonas</taxon>
    </lineage>
</organism>
<keyword evidence="3" id="KW-0472">Membrane</keyword>
<dbReference type="Pfam" id="PF14559">
    <property type="entry name" value="TPR_19"/>
    <property type="match status" value="2"/>
</dbReference>
<dbReference type="PROSITE" id="PS50005">
    <property type="entry name" value="TPR"/>
    <property type="match status" value="1"/>
</dbReference>
<reference evidence="6 7" key="1">
    <citation type="submission" date="2017-11" db="EMBL/GenBank/DDBJ databases">
        <title>Genome sequencing of a diverse group of Pseudomonas species.</title>
        <authorList>
            <person name="Loper J."/>
        </authorList>
    </citation>
    <scope>NUCLEOTIDE SEQUENCE [LARGE SCALE GENOMIC DNA]</scope>
    <source>
        <strain evidence="6 7">LMG 25716</strain>
    </source>
</reference>
<sequence>MPKHKNKTAQPDPDSTQPSISKYLFPITIAVLLAVVAGIGWFLFKPASAPLKPAPISAPVAAPAKPQHALASKAATMVDEQQCQGCHTEQVKDWQGSHHQLAMQPANAETMLGDFNNVTFKAENETTRFARKGDEFWVNTPGIDGKNADFKVAYTFGIAPLQQYLIEVGEGRLQALGVAWDTEKNRWFHLYPGQGVNFKNPLHWSKPSQNANFMCVECHTTGFKRNFDASSNTFNSQWNSLGVGCQACHGPASNHLEWTQKKTDLIHQGFDVDLKDKNATVEIETCARCHARRAPLGDGYTVGKRLMDDYLPSTLTRELYALDGKIKDEVFEHGSFLQSKMFDKGVRCSNCHNPHSTELKAPGNAVCLQCHNTAGKTSVEGVDGKGLQAKNYDSFEHTRHTPGQPGSQCVDCHMPGKFYMGNDLRHDHSFSIPNPERAQKLGTPDACLNCHRGKAGDKVTAQFKLWSASSTPQAPRYDESLWLIRNGQPGAADALYEQLQRSNLPAIQRATLLAQLPLYPSEQALKLATQDLKNPAPQVRESAVRAISAFLPPPERAPLLAPLLGDPVKAVRIVAARDLLSVARNNGLGAAQANWDAAIAEYEAVQKSLLERAEANLNLAMLYQASGRGSDVEGLLRSALKRDPDFYPALVTLVQWLEANGRGQEAQTLLDDSLKQHPDAALLQHTQGLALIRAGKAAEAMSPLKKAAQLEPQNAQYGYVLAVALHESGKVDEACAVLEGLLKVQPANRNARLSLIQWYLDSGQEPKAQVLLQGWKKMNMGDPELK</sequence>
<feature type="domain" description="Cytochrome c-552/4" evidence="5">
    <location>
        <begin position="82"/>
        <end position="110"/>
    </location>
</feature>
<dbReference type="SUPFAM" id="SSF48695">
    <property type="entry name" value="Multiheme cytochromes"/>
    <property type="match status" value="1"/>
</dbReference>
<feature type="domain" description="Cytochrome c-552/4" evidence="5">
    <location>
        <begin position="210"/>
        <end position="250"/>
    </location>
</feature>
<dbReference type="Pfam" id="PF09699">
    <property type="entry name" value="Paired_CXXCH_1"/>
    <property type="match status" value="1"/>
</dbReference>
<evidence type="ECO:0000256" key="1">
    <source>
        <dbReference type="ARBA" id="ARBA00022729"/>
    </source>
</evidence>